<gene>
    <name evidence="13" type="ordered locus">HCH_05779</name>
</gene>
<sequence>MVYWGPDSNNCPFFHRQALAAGAIKTSQFKEEIVVMWLNYAVIGLAILALLGVVLEEVIHVNKAKITLFLGALAWILLFAFNSGDPEHQEAVIQGLESNIAEIAGLWLFLLAAMTFVAYLNKKGMIENLIYLFLPKRVSERKLLFLTGLFCFVFSSLADNITATLVSVTLILSLRMDLAKTLRFAALVVFSVNSGGVALITGDVTTLMIFLQDKVDILDLLLLSIPSFVAVMFMATVLSFGLSGDVIVQQHRTDVRGVDIAIAGVFLATILGTIVLNVIYQIPPVLTFLFGLATMFLVARFFNDDIENDPILEYIRVIEFETLLFFLGILLLVGVLKEVHVLESLLAMYSQVSPLVANYLMGLLSACIDNVPLTAALLKSGITMSKAEWMGLTYAVGVGGSLLVIGSAAGIVAMSKVRGLTFGSYAKYVPALLGAYSVGYAGVYLMAKYAM</sequence>
<keyword evidence="4 11" id="KW-0812">Transmembrane</keyword>
<evidence type="ECO:0000256" key="3">
    <source>
        <dbReference type="ARBA" id="ARBA00022449"/>
    </source>
</evidence>
<evidence type="ECO:0000256" key="11">
    <source>
        <dbReference type="SAM" id="Phobius"/>
    </source>
</evidence>
<evidence type="ECO:0000256" key="4">
    <source>
        <dbReference type="ARBA" id="ARBA00022692"/>
    </source>
</evidence>
<evidence type="ECO:0000313" key="13">
    <source>
        <dbReference type="EMBL" id="ABC32430.1"/>
    </source>
</evidence>
<dbReference type="AlphaFoldDB" id="Q2SA94"/>
<dbReference type="NCBIfam" id="NF038006">
    <property type="entry name" value="NhaD_1"/>
    <property type="match status" value="2"/>
</dbReference>
<evidence type="ECO:0000256" key="7">
    <source>
        <dbReference type="ARBA" id="ARBA00023065"/>
    </source>
</evidence>
<dbReference type="PANTHER" id="PTHR43269">
    <property type="entry name" value="SODIUM/PROTON ANTIPORTER 1-RELATED"/>
    <property type="match status" value="1"/>
</dbReference>
<dbReference type="GO" id="GO:0016020">
    <property type="term" value="C:membrane"/>
    <property type="evidence" value="ECO:0007669"/>
    <property type="project" value="UniProtKB-SubCell"/>
</dbReference>
<feature type="transmembrane region" description="Helical" evidence="11">
    <location>
        <begin position="285"/>
        <end position="302"/>
    </location>
</feature>
<evidence type="ECO:0000256" key="5">
    <source>
        <dbReference type="ARBA" id="ARBA00022989"/>
    </source>
</evidence>
<keyword evidence="3" id="KW-0050">Antiport</keyword>
<feature type="transmembrane region" description="Helical" evidence="11">
    <location>
        <begin position="104"/>
        <end position="122"/>
    </location>
</feature>
<feature type="transmembrane region" description="Helical" evidence="11">
    <location>
        <begin position="356"/>
        <end position="377"/>
    </location>
</feature>
<dbReference type="EMBL" id="CP000155">
    <property type="protein sequence ID" value="ABC32430.1"/>
    <property type="molecule type" value="Genomic_DNA"/>
</dbReference>
<comment type="subcellular location">
    <subcellularLocation>
        <location evidence="1">Membrane</location>
        <topology evidence="1">Multi-pass membrane protein</topology>
    </subcellularLocation>
</comment>
<reference evidence="13 14" key="1">
    <citation type="journal article" date="2005" name="Nucleic Acids Res.">
        <title>Genomic blueprint of Hahella chejuensis, a marine microbe producing an algicidal agent.</title>
        <authorList>
            <person name="Jeong H."/>
            <person name="Yim J.H."/>
            <person name="Lee C."/>
            <person name="Choi S.-H."/>
            <person name="Park Y.K."/>
            <person name="Yoon S.H."/>
            <person name="Hur C.-G."/>
            <person name="Kang H.-Y."/>
            <person name="Kim D."/>
            <person name="Lee H.H."/>
            <person name="Park K.H."/>
            <person name="Park S.-H."/>
            <person name="Park H.-S."/>
            <person name="Lee H.K."/>
            <person name="Oh T.K."/>
            <person name="Kim J.F."/>
        </authorList>
    </citation>
    <scope>NUCLEOTIDE SEQUENCE [LARGE SCALE GENOMIC DNA]</scope>
    <source>
        <strain evidence="13 14">KCTC 2396</strain>
    </source>
</reference>
<evidence type="ECO:0000256" key="9">
    <source>
        <dbReference type="ARBA" id="ARBA00023201"/>
    </source>
</evidence>
<dbReference type="STRING" id="349521.HCH_05779"/>
<keyword evidence="7" id="KW-0406">Ion transport</keyword>
<keyword evidence="6" id="KW-0915">Sodium</keyword>
<dbReference type="InterPro" id="IPR004680">
    <property type="entry name" value="Cit_transptr-like_dom"/>
</dbReference>
<evidence type="ECO:0000313" key="14">
    <source>
        <dbReference type="Proteomes" id="UP000000238"/>
    </source>
</evidence>
<evidence type="ECO:0000259" key="12">
    <source>
        <dbReference type="Pfam" id="PF03600"/>
    </source>
</evidence>
<dbReference type="KEGG" id="hch:HCH_05779"/>
<dbReference type="GO" id="GO:0015297">
    <property type="term" value="F:antiporter activity"/>
    <property type="evidence" value="ECO:0007669"/>
    <property type="project" value="UniProtKB-KW"/>
</dbReference>
<feature type="transmembrane region" description="Helical" evidence="11">
    <location>
        <begin position="184"/>
        <end position="210"/>
    </location>
</feature>
<evidence type="ECO:0000256" key="1">
    <source>
        <dbReference type="ARBA" id="ARBA00004141"/>
    </source>
</evidence>
<feature type="transmembrane region" description="Helical" evidence="11">
    <location>
        <begin position="425"/>
        <end position="447"/>
    </location>
</feature>
<dbReference type="InterPro" id="IPR045016">
    <property type="entry name" value="NhaD-like"/>
</dbReference>
<evidence type="ECO:0000256" key="8">
    <source>
        <dbReference type="ARBA" id="ARBA00023136"/>
    </source>
</evidence>
<keyword evidence="9" id="KW-0739">Sodium transport</keyword>
<dbReference type="GO" id="GO:0006814">
    <property type="term" value="P:sodium ion transport"/>
    <property type="evidence" value="ECO:0007669"/>
    <property type="project" value="UniProtKB-KW"/>
</dbReference>
<keyword evidence="8 11" id="KW-0472">Membrane</keyword>
<dbReference type="Pfam" id="PF03600">
    <property type="entry name" value="CitMHS"/>
    <property type="match status" value="1"/>
</dbReference>
<feature type="transmembrane region" description="Helical" evidence="11">
    <location>
        <begin position="34"/>
        <end position="54"/>
    </location>
</feature>
<feature type="transmembrane region" description="Helical" evidence="11">
    <location>
        <begin position="217"/>
        <end position="240"/>
    </location>
</feature>
<feature type="transmembrane region" description="Helical" evidence="11">
    <location>
        <begin position="66"/>
        <end position="84"/>
    </location>
</feature>
<protein>
    <submittedName>
        <fullName evidence="13">Na+/H+ antiporter NhaD and related arsenite Permease</fullName>
    </submittedName>
</protein>
<accession>Q2SA94</accession>
<name>Q2SA94_HAHCH</name>
<evidence type="ECO:0000256" key="2">
    <source>
        <dbReference type="ARBA" id="ARBA00022448"/>
    </source>
</evidence>
<feature type="transmembrane region" description="Helical" evidence="11">
    <location>
        <begin position="260"/>
        <end position="280"/>
    </location>
</feature>
<evidence type="ECO:0000256" key="10">
    <source>
        <dbReference type="ARBA" id="ARBA00025753"/>
    </source>
</evidence>
<dbReference type="Proteomes" id="UP000000238">
    <property type="component" value="Chromosome"/>
</dbReference>
<feature type="domain" description="Citrate transporter-like" evidence="12">
    <location>
        <begin position="63"/>
        <end position="397"/>
    </location>
</feature>
<dbReference type="HOGENOM" id="CLU_029697_0_0_6"/>
<proteinExistence type="inferred from homology"/>
<dbReference type="eggNOG" id="COG1055">
    <property type="taxonomic scope" value="Bacteria"/>
</dbReference>
<dbReference type="PANTHER" id="PTHR43269:SF2">
    <property type="entry name" value="SODIUM_PROTON ANTIPORTER 1-RELATED"/>
    <property type="match status" value="1"/>
</dbReference>
<feature type="transmembrane region" description="Helical" evidence="11">
    <location>
        <begin position="314"/>
        <end position="336"/>
    </location>
</feature>
<feature type="transmembrane region" description="Helical" evidence="11">
    <location>
        <begin position="389"/>
        <end position="413"/>
    </location>
</feature>
<comment type="similarity">
    <text evidence="10">Belongs to the NhaD Na(+)/H(+) (TC 2.A.62) antiporter family.</text>
</comment>
<organism evidence="13 14">
    <name type="scientific">Hahella chejuensis (strain KCTC 2396)</name>
    <dbReference type="NCBI Taxonomy" id="349521"/>
    <lineage>
        <taxon>Bacteria</taxon>
        <taxon>Pseudomonadati</taxon>
        <taxon>Pseudomonadota</taxon>
        <taxon>Gammaproteobacteria</taxon>
        <taxon>Oceanospirillales</taxon>
        <taxon>Hahellaceae</taxon>
        <taxon>Hahella</taxon>
    </lineage>
</organism>
<evidence type="ECO:0000256" key="6">
    <source>
        <dbReference type="ARBA" id="ARBA00023053"/>
    </source>
</evidence>
<keyword evidence="2" id="KW-0813">Transport</keyword>
<keyword evidence="14" id="KW-1185">Reference proteome</keyword>
<keyword evidence="5 11" id="KW-1133">Transmembrane helix</keyword>